<dbReference type="InterPro" id="IPR000182">
    <property type="entry name" value="GNAT_dom"/>
</dbReference>
<dbReference type="EC" id="2.3.1.-" evidence="2"/>
<dbReference type="Gene3D" id="3.40.630.30">
    <property type="match status" value="1"/>
</dbReference>
<name>A0ABN7XY25_9BURK</name>
<protein>
    <submittedName>
        <fullName evidence="2">Peptidyl-lysine N-acetyltransferase Pat</fullName>
        <ecNumber evidence="2">2.3.1.-</ecNumber>
    </submittedName>
</protein>
<proteinExistence type="predicted"/>
<dbReference type="RefSeq" id="WP_224078347.1">
    <property type="nucleotide sequence ID" value="NZ_CAJZAI010000001.1"/>
</dbReference>
<dbReference type="Pfam" id="PF00583">
    <property type="entry name" value="Acetyltransf_1"/>
    <property type="match status" value="1"/>
</dbReference>
<dbReference type="InterPro" id="IPR016181">
    <property type="entry name" value="Acyl_CoA_acyltransferase"/>
</dbReference>
<reference evidence="2 3" key="1">
    <citation type="submission" date="2021-08" db="EMBL/GenBank/DDBJ databases">
        <authorList>
            <person name="Peeters C."/>
        </authorList>
    </citation>
    <scope>NUCLEOTIDE SEQUENCE [LARGE SCALE GENOMIC DNA]</scope>
    <source>
        <strain evidence="2 3">LMG 23992</strain>
    </source>
</reference>
<dbReference type="SUPFAM" id="SSF55729">
    <property type="entry name" value="Acyl-CoA N-acyltransferases (Nat)"/>
    <property type="match status" value="1"/>
</dbReference>
<feature type="domain" description="N-acetyltransferase" evidence="1">
    <location>
        <begin position="8"/>
        <end position="166"/>
    </location>
</feature>
<dbReference type="GO" id="GO:0016746">
    <property type="term" value="F:acyltransferase activity"/>
    <property type="evidence" value="ECO:0007669"/>
    <property type="project" value="UniProtKB-KW"/>
</dbReference>
<dbReference type="CDD" id="cd04301">
    <property type="entry name" value="NAT_SF"/>
    <property type="match status" value="1"/>
</dbReference>
<keyword evidence="2" id="KW-0012">Acyltransferase</keyword>
<sequence>MTWNGTTIRLRPIRPEDEAALRTFFEQLSLEDMHARYFCTFRNPEHAQLARLTQIDYAREMAFVAMAETPEGNAEILGEVRAESDPDNIEAEIGIVVRSDCTGRGLGTLLMKKIVAHCRKQGTRFLAGTVLPGNRRMLGLVRGFGFAAQTGSHSDGIAIRLPLSDDDSAGNEEQTQEN</sequence>
<accession>A0ABN7XY25</accession>
<evidence type="ECO:0000313" key="2">
    <source>
        <dbReference type="EMBL" id="CAG9165998.1"/>
    </source>
</evidence>
<keyword evidence="3" id="KW-1185">Reference proteome</keyword>
<dbReference type="Proteomes" id="UP000727654">
    <property type="component" value="Unassembled WGS sequence"/>
</dbReference>
<dbReference type="EMBL" id="CAJZAI010000001">
    <property type="protein sequence ID" value="CAG9165998.1"/>
    <property type="molecule type" value="Genomic_DNA"/>
</dbReference>
<keyword evidence="2" id="KW-0808">Transferase</keyword>
<evidence type="ECO:0000259" key="1">
    <source>
        <dbReference type="PROSITE" id="PS51186"/>
    </source>
</evidence>
<comment type="caution">
    <text evidence="2">The sequence shown here is derived from an EMBL/GenBank/DDBJ whole genome shotgun (WGS) entry which is preliminary data.</text>
</comment>
<organism evidence="2 3">
    <name type="scientific">Cupriavidus laharis</name>
    <dbReference type="NCBI Taxonomy" id="151654"/>
    <lineage>
        <taxon>Bacteria</taxon>
        <taxon>Pseudomonadati</taxon>
        <taxon>Pseudomonadota</taxon>
        <taxon>Betaproteobacteria</taxon>
        <taxon>Burkholderiales</taxon>
        <taxon>Burkholderiaceae</taxon>
        <taxon>Cupriavidus</taxon>
    </lineage>
</organism>
<dbReference type="PROSITE" id="PS51186">
    <property type="entry name" value="GNAT"/>
    <property type="match status" value="1"/>
</dbReference>
<evidence type="ECO:0000313" key="3">
    <source>
        <dbReference type="Proteomes" id="UP000727654"/>
    </source>
</evidence>
<gene>
    <name evidence="2" type="primary">pat_1</name>
    <name evidence="2" type="ORF">LMG23992_00662</name>
</gene>